<dbReference type="Pfam" id="PF13386">
    <property type="entry name" value="DsbD_2"/>
    <property type="match status" value="1"/>
</dbReference>
<dbReference type="RefSeq" id="WP_233390590.1">
    <property type="nucleotide sequence ID" value="NZ_JAJTWT010000002.1"/>
</dbReference>
<keyword evidence="1" id="KW-1133">Transmembrane helix</keyword>
<protein>
    <submittedName>
        <fullName evidence="3">Sulfite exporter TauE/SafE family protein</fullName>
    </submittedName>
</protein>
<feature type="domain" description="Urease accessory protein UreH-like transmembrane" evidence="2">
    <location>
        <begin position="11"/>
        <end position="190"/>
    </location>
</feature>
<reference evidence="3 4" key="1">
    <citation type="submission" date="2021-12" db="EMBL/GenBank/DDBJ databases">
        <title>Genome seq of p7.</title>
        <authorList>
            <person name="Seo T."/>
        </authorList>
    </citation>
    <scope>NUCLEOTIDE SEQUENCE [LARGE SCALE GENOMIC DNA]</scope>
    <source>
        <strain evidence="3 4">P7</strain>
    </source>
</reference>
<name>A0ABS8X882_9BURK</name>
<keyword evidence="1" id="KW-0812">Transmembrane</keyword>
<keyword evidence="1" id="KW-0472">Membrane</keyword>
<dbReference type="EMBL" id="JAJTWT010000002">
    <property type="protein sequence ID" value="MCE4536889.1"/>
    <property type="molecule type" value="Genomic_DNA"/>
</dbReference>
<sequence length="208" mass="21063">MALDVALITSATLMGLAGMPHCAAMCSAPCALAGGHRPARLLAGRLVGYAAGGAIAAASAQALARASQSAALLQPAWALLQAAMLLLGLTLLVRGRMPVWLGRVNWRPQPRHAFFTGMAWLVMPCGLLHAALLLAALASSPLGGAGAMAGFALGSTPGLVIAPLWRARLLRRGAGGEMLALRLAGLALVVGAGFALGHGVWQRIALAC</sequence>
<comment type="caution">
    <text evidence="3">The sequence shown here is derived from an EMBL/GenBank/DDBJ whole genome shotgun (WGS) entry which is preliminary data.</text>
</comment>
<evidence type="ECO:0000259" key="2">
    <source>
        <dbReference type="Pfam" id="PF13386"/>
    </source>
</evidence>
<gene>
    <name evidence="3" type="ORF">LXT12_06460</name>
</gene>
<organism evidence="3 4">
    <name type="scientific">Pelomonas caseinilytica</name>
    <dbReference type="NCBI Taxonomy" id="2906763"/>
    <lineage>
        <taxon>Bacteria</taxon>
        <taxon>Pseudomonadati</taxon>
        <taxon>Pseudomonadota</taxon>
        <taxon>Betaproteobacteria</taxon>
        <taxon>Burkholderiales</taxon>
        <taxon>Sphaerotilaceae</taxon>
        <taxon>Roseateles</taxon>
    </lineage>
</organism>
<feature type="transmembrane region" description="Helical" evidence="1">
    <location>
        <begin position="179"/>
        <end position="201"/>
    </location>
</feature>
<evidence type="ECO:0000256" key="1">
    <source>
        <dbReference type="SAM" id="Phobius"/>
    </source>
</evidence>
<dbReference type="InterPro" id="IPR039447">
    <property type="entry name" value="UreH-like_TM_dom"/>
</dbReference>
<feature type="transmembrane region" description="Helical" evidence="1">
    <location>
        <begin position="114"/>
        <end position="138"/>
    </location>
</feature>
<feature type="transmembrane region" description="Helical" evidence="1">
    <location>
        <begin position="76"/>
        <end position="93"/>
    </location>
</feature>
<dbReference type="Proteomes" id="UP001201463">
    <property type="component" value="Unassembled WGS sequence"/>
</dbReference>
<feature type="transmembrane region" description="Helical" evidence="1">
    <location>
        <begin position="6"/>
        <end position="34"/>
    </location>
</feature>
<keyword evidence="4" id="KW-1185">Reference proteome</keyword>
<evidence type="ECO:0000313" key="3">
    <source>
        <dbReference type="EMBL" id="MCE4536889.1"/>
    </source>
</evidence>
<accession>A0ABS8X882</accession>
<feature type="transmembrane region" description="Helical" evidence="1">
    <location>
        <begin position="144"/>
        <end position="167"/>
    </location>
</feature>
<evidence type="ECO:0000313" key="4">
    <source>
        <dbReference type="Proteomes" id="UP001201463"/>
    </source>
</evidence>
<proteinExistence type="predicted"/>
<feature type="transmembrane region" description="Helical" evidence="1">
    <location>
        <begin position="46"/>
        <end position="64"/>
    </location>
</feature>